<keyword evidence="1" id="KW-0521">NADP</keyword>
<sequence>MTAIQIFRVRTNVRNRIHPKLRHYTSSGHRIQAHACTIARNAEKMKRIAISLDRACKGARVIGIGAVDFSDLKNSERAVERCVNELGTINYVMSQPDTSSFYPGHALNAFKTVLEIDTRGCYNILNGRIIFISATVHYIGLLWQAHAAVAKIGIDAAI</sequence>
<dbReference type="SUPFAM" id="SSF51735">
    <property type="entry name" value="NAD(P)-binding Rossmann-fold domains"/>
    <property type="match status" value="1"/>
</dbReference>
<organism evidence="3 4">
    <name type="scientific">Oidiodendron maius (strain Zn)</name>
    <dbReference type="NCBI Taxonomy" id="913774"/>
    <lineage>
        <taxon>Eukaryota</taxon>
        <taxon>Fungi</taxon>
        <taxon>Dikarya</taxon>
        <taxon>Ascomycota</taxon>
        <taxon>Pezizomycotina</taxon>
        <taxon>Leotiomycetes</taxon>
        <taxon>Leotiomycetes incertae sedis</taxon>
        <taxon>Myxotrichaceae</taxon>
        <taxon>Oidiodendron</taxon>
    </lineage>
</organism>
<dbReference type="Proteomes" id="UP000054321">
    <property type="component" value="Unassembled WGS sequence"/>
</dbReference>
<reference evidence="4" key="2">
    <citation type="submission" date="2015-01" db="EMBL/GenBank/DDBJ databases">
        <title>Evolutionary Origins and Diversification of the Mycorrhizal Mutualists.</title>
        <authorList>
            <consortium name="DOE Joint Genome Institute"/>
            <consortium name="Mycorrhizal Genomics Consortium"/>
            <person name="Kohler A."/>
            <person name="Kuo A."/>
            <person name="Nagy L.G."/>
            <person name="Floudas D."/>
            <person name="Copeland A."/>
            <person name="Barry K.W."/>
            <person name="Cichocki N."/>
            <person name="Veneault-Fourrey C."/>
            <person name="LaButti K."/>
            <person name="Lindquist E.A."/>
            <person name="Lipzen A."/>
            <person name="Lundell T."/>
            <person name="Morin E."/>
            <person name="Murat C."/>
            <person name="Riley R."/>
            <person name="Ohm R."/>
            <person name="Sun H."/>
            <person name="Tunlid A."/>
            <person name="Henrissat B."/>
            <person name="Grigoriev I.V."/>
            <person name="Hibbett D.S."/>
            <person name="Martin F."/>
        </authorList>
    </citation>
    <scope>NUCLEOTIDE SEQUENCE [LARGE SCALE GENOMIC DNA]</scope>
    <source>
        <strain evidence="4">Zn</strain>
    </source>
</reference>
<name>A0A0C3HK83_OIDMZ</name>
<evidence type="ECO:0000256" key="1">
    <source>
        <dbReference type="ARBA" id="ARBA00022857"/>
    </source>
</evidence>
<keyword evidence="4" id="KW-1185">Reference proteome</keyword>
<dbReference type="InterPro" id="IPR045017">
    <property type="entry name" value="DECR2-like"/>
</dbReference>
<evidence type="ECO:0000256" key="2">
    <source>
        <dbReference type="ARBA" id="ARBA00023002"/>
    </source>
</evidence>
<gene>
    <name evidence="3" type="ORF">OIDMADRAFT_117384</name>
</gene>
<dbReference type="HOGENOM" id="CLU_1669914_0_0_1"/>
<dbReference type="Gene3D" id="3.40.50.720">
    <property type="entry name" value="NAD(P)-binding Rossmann-like Domain"/>
    <property type="match status" value="1"/>
</dbReference>
<dbReference type="EMBL" id="KN832873">
    <property type="protein sequence ID" value="KIN03500.1"/>
    <property type="molecule type" value="Genomic_DNA"/>
</dbReference>
<dbReference type="InParanoid" id="A0A0C3HK83"/>
<dbReference type="GO" id="GO:0009062">
    <property type="term" value="P:fatty acid catabolic process"/>
    <property type="evidence" value="ECO:0007669"/>
    <property type="project" value="InterPro"/>
</dbReference>
<dbReference type="STRING" id="913774.A0A0C3HK83"/>
<reference evidence="3 4" key="1">
    <citation type="submission" date="2014-04" db="EMBL/GenBank/DDBJ databases">
        <authorList>
            <consortium name="DOE Joint Genome Institute"/>
            <person name="Kuo A."/>
            <person name="Martino E."/>
            <person name="Perotto S."/>
            <person name="Kohler A."/>
            <person name="Nagy L.G."/>
            <person name="Floudas D."/>
            <person name="Copeland A."/>
            <person name="Barry K.W."/>
            <person name="Cichocki N."/>
            <person name="Veneault-Fourrey C."/>
            <person name="LaButti K."/>
            <person name="Lindquist E.A."/>
            <person name="Lipzen A."/>
            <person name="Lundell T."/>
            <person name="Morin E."/>
            <person name="Murat C."/>
            <person name="Sun H."/>
            <person name="Tunlid A."/>
            <person name="Henrissat B."/>
            <person name="Grigoriev I.V."/>
            <person name="Hibbett D.S."/>
            <person name="Martin F."/>
            <person name="Nordberg H.P."/>
            <person name="Cantor M.N."/>
            <person name="Hua S.X."/>
        </authorList>
    </citation>
    <scope>NUCLEOTIDE SEQUENCE [LARGE SCALE GENOMIC DNA]</scope>
    <source>
        <strain evidence="3 4">Zn</strain>
    </source>
</reference>
<dbReference type="GO" id="GO:0005777">
    <property type="term" value="C:peroxisome"/>
    <property type="evidence" value="ECO:0007669"/>
    <property type="project" value="TreeGrafter"/>
</dbReference>
<evidence type="ECO:0000313" key="3">
    <source>
        <dbReference type="EMBL" id="KIN03500.1"/>
    </source>
</evidence>
<dbReference type="InterPro" id="IPR036291">
    <property type="entry name" value="NAD(P)-bd_dom_sf"/>
</dbReference>
<protein>
    <submittedName>
        <fullName evidence="3">Uncharacterized protein</fullName>
    </submittedName>
</protein>
<dbReference type="AlphaFoldDB" id="A0A0C3HK83"/>
<evidence type="ECO:0000313" key="4">
    <source>
        <dbReference type="Proteomes" id="UP000054321"/>
    </source>
</evidence>
<dbReference type="PANTHER" id="PTHR43296:SF2">
    <property type="entry name" value="PEROXISOMAL 2,4-DIENOYL-COA REDUCTASE [(3E)-ENOYL-COA-PRODUCING]"/>
    <property type="match status" value="1"/>
</dbReference>
<dbReference type="GO" id="GO:0008670">
    <property type="term" value="F:2,4-dienoyl-CoA reductase (NADPH) activity"/>
    <property type="evidence" value="ECO:0007669"/>
    <property type="project" value="InterPro"/>
</dbReference>
<proteinExistence type="predicted"/>
<keyword evidence="2" id="KW-0560">Oxidoreductase</keyword>
<accession>A0A0C3HK83</accession>
<dbReference type="PANTHER" id="PTHR43296">
    <property type="entry name" value="PEROXISOMAL 2,4-DIENOYL-COA REDUCTASE"/>
    <property type="match status" value="1"/>
</dbReference>